<dbReference type="InterPro" id="IPR017039">
    <property type="entry name" value="Virul_fac_BrkB"/>
</dbReference>
<evidence type="ECO:0000313" key="7">
    <source>
        <dbReference type="EMBL" id="AKP52285.1"/>
    </source>
</evidence>
<evidence type="ECO:0000313" key="8">
    <source>
        <dbReference type="Proteomes" id="UP000036520"/>
    </source>
</evidence>
<reference evidence="7 8" key="1">
    <citation type="submission" date="2015-07" db="EMBL/GenBank/DDBJ databases">
        <authorList>
            <person name="Kim K.M."/>
        </authorList>
    </citation>
    <scope>NUCLEOTIDE SEQUENCE [LARGE SCALE GENOMIC DNA]</scope>
    <source>
        <strain evidence="7 8">KCTC 12363</strain>
    </source>
</reference>
<proteinExistence type="predicted"/>
<evidence type="ECO:0000256" key="3">
    <source>
        <dbReference type="ARBA" id="ARBA00022692"/>
    </source>
</evidence>
<accession>A0A0H4PGW2</accession>
<keyword evidence="8" id="KW-1185">Reference proteome</keyword>
<dbReference type="PANTHER" id="PTHR30213">
    <property type="entry name" value="INNER MEMBRANE PROTEIN YHJD"/>
    <property type="match status" value="1"/>
</dbReference>
<organism evidence="7 8">
    <name type="scientific">Cyclobacterium amurskyense</name>
    <dbReference type="NCBI Taxonomy" id="320787"/>
    <lineage>
        <taxon>Bacteria</taxon>
        <taxon>Pseudomonadati</taxon>
        <taxon>Bacteroidota</taxon>
        <taxon>Cytophagia</taxon>
        <taxon>Cytophagales</taxon>
        <taxon>Cyclobacteriaceae</taxon>
        <taxon>Cyclobacterium</taxon>
    </lineage>
</organism>
<gene>
    <name evidence="7" type="ORF">CA2015_2878</name>
</gene>
<keyword evidence="3 6" id="KW-0812">Transmembrane</keyword>
<dbReference type="Pfam" id="PF03631">
    <property type="entry name" value="Virul_fac_BrkB"/>
    <property type="match status" value="1"/>
</dbReference>
<dbReference type="EMBL" id="CP012040">
    <property type="protein sequence ID" value="AKP52285.1"/>
    <property type="molecule type" value="Genomic_DNA"/>
</dbReference>
<dbReference type="AlphaFoldDB" id="A0A0H4PGW2"/>
<feature type="transmembrane region" description="Helical" evidence="6">
    <location>
        <begin position="236"/>
        <end position="258"/>
    </location>
</feature>
<dbReference type="RefSeq" id="WP_048642522.1">
    <property type="nucleotide sequence ID" value="NZ_CP012040.1"/>
</dbReference>
<dbReference type="GO" id="GO:0005886">
    <property type="term" value="C:plasma membrane"/>
    <property type="evidence" value="ECO:0007669"/>
    <property type="project" value="UniProtKB-SubCell"/>
</dbReference>
<protein>
    <submittedName>
        <fullName evidence="7">Ribonuclease BN</fullName>
    </submittedName>
</protein>
<feature type="transmembrane region" description="Helical" evidence="6">
    <location>
        <begin position="158"/>
        <end position="180"/>
    </location>
</feature>
<evidence type="ECO:0000256" key="5">
    <source>
        <dbReference type="ARBA" id="ARBA00023136"/>
    </source>
</evidence>
<dbReference type="OrthoDB" id="977385at2"/>
<dbReference type="NCBIfam" id="TIGR00765">
    <property type="entry name" value="yihY_not_rbn"/>
    <property type="match status" value="1"/>
</dbReference>
<feature type="transmembrane region" description="Helical" evidence="6">
    <location>
        <begin position="53"/>
        <end position="80"/>
    </location>
</feature>
<feature type="transmembrane region" description="Helical" evidence="6">
    <location>
        <begin position="200"/>
        <end position="224"/>
    </location>
</feature>
<feature type="transmembrane region" description="Helical" evidence="6">
    <location>
        <begin position="124"/>
        <end position="146"/>
    </location>
</feature>
<evidence type="ECO:0000256" key="1">
    <source>
        <dbReference type="ARBA" id="ARBA00004651"/>
    </source>
</evidence>
<evidence type="ECO:0000256" key="6">
    <source>
        <dbReference type="SAM" id="Phobius"/>
    </source>
</evidence>
<dbReference type="STRING" id="320787.CA2015_2878"/>
<keyword evidence="5 6" id="KW-0472">Membrane</keyword>
<dbReference type="PIRSF" id="PIRSF035875">
    <property type="entry name" value="RNase_BN"/>
    <property type="match status" value="1"/>
</dbReference>
<sequence length="318" mass="36315">MKDRINILLEKLSNKALLLKPIHFGNPDQNLYDVGKIFLHHLQKDDVFERASAMAFSFTVALFPMLIFLLNMIPFIQFFLHDVTTANILVFVSEVLPESIYNEAAPTIMDIISKPRQGMLSLGFFFALYLSTNGVISMMNAFNAVYRTREYRGFFQTRLISVSIVMVLILSVCGAVLVMILGSELLYKISEFEFVSNNIYYYLLAFFRFFVLLILFIITNAYIFRFAPAVSKKWKFFSTGSVVSGLLITLGFFLFSYYLTNFASYNKLYGSIGTMLALMLWLWITSILVLVGFEINVSLQKAANKKSHKKTSPSLSKN</sequence>
<comment type="subcellular location">
    <subcellularLocation>
        <location evidence="1">Cell membrane</location>
        <topology evidence="1">Multi-pass membrane protein</topology>
    </subcellularLocation>
</comment>
<feature type="transmembrane region" description="Helical" evidence="6">
    <location>
        <begin position="278"/>
        <end position="299"/>
    </location>
</feature>
<keyword evidence="2" id="KW-1003">Cell membrane</keyword>
<keyword evidence="4 6" id="KW-1133">Transmembrane helix</keyword>
<evidence type="ECO:0000256" key="2">
    <source>
        <dbReference type="ARBA" id="ARBA00022475"/>
    </source>
</evidence>
<dbReference type="KEGG" id="camu:CA2015_2878"/>
<evidence type="ECO:0000256" key="4">
    <source>
        <dbReference type="ARBA" id="ARBA00022989"/>
    </source>
</evidence>
<dbReference type="Proteomes" id="UP000036520">
    <property type="component" value="Chromosome"/>
</dbReference>
<dbReference type="PANTHER" id="PTHR30213:SF0">
    <property type="entry name" value="UPF0761 MEMBRANE PROTEIN YIHY"/>
    <property type="match status" value="1"/>
</dbReference>
<name>A0A0H4PGW2_9BACT</name>